<protein>
    <submittedName>
        <fullName evidence="2">Putative secreted protein</fullName>
    </submittedName>
</protein>
<evidence type="ECO:0000256" key="1">
    <source>
        <dbReference type="SAM" id="SignalP"/>
    </source>
</evidence>
<dbReference type="AlphaFoldDB" id="T1DPF0"/>
<dbReference type="VEuPathDB" id="VectorBase:AAQUA_008228"/>
<sequence>MMLMMMVEQLAVTLLVCSLMIVRVDSVASPSDIISGREFLSILMKPGPVGTVAERGSKADVPLVVAAATEQPPRNRGLRRFRHFFYEQQTVADDEDETILPIEALFAEGTPAHWTGQTRWSEAVRGRSADRPHAI</sequence>
<feature type="signal peptide" evidence="1">
    <location>
        <begin position="1"/>
        <end position="26"/>
    </location>
</feature>
<dbReference type="EMBL" id="GAMD01003394">
    <property type="protein sequence ID" value="JAA98196.1"/>
    <property type="molecule type" value="mRNA"/>
</dbReference>
<evidence type="ECO:0000313" key="2">
    <source>
        <dbReference type="EMBL" id="JAA98196.1"/>
    </source>
</evidence>
<organism evidence="2">
    <name type="scientific">Anopheles aquasalis</name>
    <name type="common">Malaria mosquito</name>
    <dbReference type="NCBI Taxonomy" id="42839"/>
    <lineage>
        <taxon>Eukaryota</taxon>
        <taxon>Metazoa</taxon>
        <taxon>Ecdysozoa</taxon>
        <taxon>Arthropoda</taxon>
        <taxon>Hexapoda</taxon>
        <taxon>Insecta</taxon>
        <taxon>Pterygota</taxon>
        <taxon>Neoptera</taxon>
        <taxon>Endopterygota</taxon>
        <taxon>Diptera</taxon>
        <taxon>Nematocera</taxon>
        <taxon>Culicoidea</taxon>
        <taxon>Culicidae</taxon>
        <taxon>Anophelinae</taxon>
        <taxon>Anopheles</taxon>
    </lineage>
</organism>
<reference evidence="2" key="1">
    <citation type="submission" date="2013-07" db="EMBL/GenBank/DDBJ databases">
        <title>Transcriptome sequencing and developmental regulation of gene expression in Anopheles aquasalis.</title>
        <authorList>
            <consortium name="Brazilian Malaria Network (MCT/CNPq/MS/SCTIE/DECIT/PRONEX 555648/2009-5) and Research Network on Bioactive Molecules from Arthropod Vectors (NAP-MOBIARVE"/>
            <consortium name="University of Sao Paulo)"/>
            <person name="Marinotti O."/>
            <person name="Ribeiro J.M.C."/>
            <person name="Costa-da-Silva A.L."/>
            <person name="Silva M.C.P."/>
            <person name="Lopes A.R."/>
            <person name="Barros M.S."/>
            <person name="Sa-Nunes A."/>
            <person name="Konjin B.B."/>
            <person name="Carvalho E."/>
            <person name="Suesdek L."/>
            <person name="Silva-Neto M.A.C."/>
            <person name="Capurro M.L."/>
        </authorList>
    </citation>
    <scope>NUCLEOTIDE SEQUENCE</scope>
    <source>
        <tissue evidence="2">Whole body</tissue>
    </source>
</reference>
<name>T1DPF0_ANOAQ</name>
<feature type="chain" id="PRO_5004574550" evidence="1">
    <location>
        <begin position="27"/>
        <end position="135"/>
    </location>
</feature>
<accession>T1DPF0</accession>
<proteinExistence type="evidence at transcript level"/>
<keyword evidence="1" id="KW-0732">Signal</keyword>